<evidence type="ECO:0000256" key="8">
    <source>
        <dbReference type="ARBA" id="ARBA00022840"/>
    </source>
</evidence>
<organism evidence="13 14">
    <name type="scientific">Phyllostomus discolor</name>
    <name type="common">pale spear-nosed bat</name>
    <dbReference type="NCBI Taxonomy" id="89673"/>
    <lineage>
        <taxon>Eukaryota</taxon>
        <taxon>Metazoa</taxon>
        <taxon>Chordata</taxon>
        <taxon>Craniata</taxon>
        <taxon>Vertebrata</taxon>
        <taxon>Euteleostomi</taxon>
        <taxon>Mammalia</taxon>
        <taxon>Eutheria</taxon>
        <taxon>Laurasiatheria</taxon>
        <taxon>Chiroptera</taxon>
        <taxon>Yangochiroptera</taxon>
        <taxon>Phyllostomidae</taxon>
        <taxon>Phyllostominae</taxon>
        <taxon>Phyllostomus</taxon>
    </lineage>
</organism>
<reference evidence="14" key="1">
    <citation type="submission" date="2025-08" db="UniProtKB">
        <authorList>
            <consortium name="RefSeq"/>
        </authorList>
    </citation>
    <scope>IDENTIFICATION</scope>
    <source>
        <tissue evidence="14">Muscle</tissue>
    </source>
</reference>
<dbReference type="CDD" id="cd08320">
    <property type="entry name" value="Pyrin_NALPs"/>
    <property type="match status" value="1"/>
</dbReference>
<feature type="domain" description="Pyrin" evidence="11">
    <location>
        <begin position="1"/>
        <end position="94"/>
    </location>
</feature>
<dbReference type="InterPro" id="IPR004020">
    <property type="entry name" value="DAPIN"/>
</dbReference>
<dbReference type="Pfam" id="PF17776">
    <property type="entry name" value="NLRC4_HD2"/>
    <property type="match status" value="1"/>
</dbReference>
<dbReference type="OrthoDB" id="120976at2759"/>
<dbReference type="InterPro" id="IPR007111">
    <property type="entry name" value="NACHT_NTPase"/>
</dbReference>
<dbReference type="InterPro" id="IPR011029">
    <property type="entry name" value="DEATH-like_dom_sf"/>
</dbReference>
<dbReference type="SUPFAM" id="SSF47986">
    <property type="entry name" value="DEATH domain"/>
    <property type="match status" value="1"/>
</dbReference>
<dbReference type="KEGG" id="pdic:114510831"/>
<evidence type="ECO:0000256" key="1">
    <source>
        <dbReference type="ARBA" id="ARBA00004496"/>
    </source>
</evidence>
<dbReference type="Pfam" id="PF05729">
    <property type="entry name" value="NACHT"/>
    <property type="match status" value="1"/>
</dbReference>
<dbReference type="Pfam" id="PF17779">
    <property type="entry name" value="WHD_NOD2"/>
    <property type="match status" value="1"/>
</dbReference>
<keyword evidence="5" id="KW-0433">Leucine-rich repeat</keyword>
<dbReference type="GeneID" id="114510831"/>
<keyword evidence="13" id="KW-1185">Reference proteome</keyword>
<evidence type="ECO:0000256" key="7">
    <source>
        <dbReference type="ARBA" id="ARBA00022741"/>
    </source>
</evidence>
<evidence type="ECO:0000313" key="14">
    <source>
        <dbReference type="RefSeq" id="XP_028385106.1"/>
    </source>
</evidence>
<protein>
    <submittedName>
        <fullName evidence="14">NACHT, LRR and PYD domains-containing protein 9</fullName>
    </submittedName>
</protein>
<gene>
    <name evidence="14" type="primary">NLRP9</name>
</gene>
<dbReference type="Gene3D" id="3.80.10.10">
    <property type="entry name" value="Ribonuclease Inhibitor"/>
    <property type="match status" value="1"/>
</dbReference>
<dbReference type="GO" id="GO:0006954">
    <property type="term" value="P:inflammatory response"/>
    <property type="evidence" value="ECO:0007669"/>
    <property type="project" value="UniProtKB-KW"/>
</dbReference>
<dbReference type="Gene3D" id="3.40.50.300">
    <property type="entry name" value="P-loop containing nucleotide triphosphate hydrolases"/>
    <property type="match status" value="1"/>
</dbReference>
<keyword evidence="6" id="KW-0677">Repeat</keyword>
<dbReference type="FunFam" id="3.40.50.300:FF:000442">
    <property type="entry name" value="NACHT, LRR and PYD domains-containing protein 3"/>
    <property type="match status" value="1"/>
</dbReference>
<dbReference type="PROSITE" id="PS50837">
    <property type="entry name" value="NACHT"/>
    <property type="match status" value="1"/>
</dbReference>
<dbReference type="GO" id="GO:0005524">
    <property type="term" value="F:ATP binding"/>
    <property type="evidence" value="ECO:0007669"/>
    <property type="project" value="UniProtKB-KW"/>
</dbReference>
<dbReference type="Pfam" id="PF13516">
    <property type="entry name" value="LRR_6"/>
    <property type="match status" value="3"/>
</dbReference>
<accession>A0A6J2MZU4</accession>
<dbReference type="Proteomes" id="UP000504628">
    <property type="component" value="Chromosome 12"/>
</dbReference>
<sequence>MAESFFADFGLLWYLKELRKEEFWKFKELLKQELLKLKLSPIPCPELKKASKEDVAALLDKHYPGKQAWEVMLNLFLQVNRGDLWTKAQDEIRNKLNPYKSHMKEKFRRVWEKETCLGVPDEFYRGSIKTEYEQLSRAYGAHWAEETSVTVVLHGLGGAGKTTFLRKLMLEWAEGNLWKERFTFVFFLNIYEMNSITETSLVQLISRDWPECSEPIEEVFSQPQRILFMMDGFEELKFYLDLNNPCSDWRQRQPTPVLLGSLLRRKMLPESSLLLALGMVGMKKYFYSLQYPQYINIQGFSAHTRKLYFSHFLGEKHQAARAFSLMKDHTKLFLLCQYPLGCWLLCSCLKWQLERGEDLSIDIHSSTSLYASYATSVLKSGLKNFTPRQSTAKIKALCALAAEGIWTDSFVFQLSDLQRNGISETDASMWVGMQLLRRNEDRVTFPHICVQGFFAALWYLLRGPQSQPDPTIRSVARVVEATVTLAPSYLMQTGMFLFGLSAERMTSTLQTVFDVPLSREIQPEIIECLRSFSQCVDSQALVRFRELFNSLFENREEEFTTQVMSFFPKVDIYINHTDDFVVSAFCFKHTHNLKELHLTLEHVFPDDREHTLNTSQKLGYWKDFCSVFSTSKDFQVLNLDSCVFDDASHTILWKSLTQSTCKLRKLMYSYAFGLGNGVDFFRVILYNAHLTYMNLHGTNLSHEQVKKLCEMLKHPFCNIEQLMLGKCDITQESCVEIASALPCNRKLKLLSLVENPVMHEGALELCKALKQPACTLEKLLLKFCCLTSATCNYISEALYHNKFLSILDLGSNTLKDEGVAYICNILRYPSCILQELWLTSCYLTPVCCKDLSALIVSNTKLRTLKLKNNKIEDAGVKELCVALKHPNCKLETLGLDMCELTMACCEDLASVLTFGRSLKSLNLDCNNLGHDGVVMLCKALSHPDCVLELLGLDKYAFEEETQVLLKAVEEKNPQLRILHYPWEAEEDRMRGFLL</sequence>
<dbReference type="AlphaFoldDB" id="A0A6J2MZU4"/>
<dbReference type="SUPFAM" id="SSF52540">
    <property type="entry name" value="P-loop containing nucleoside triphosphate hydrolases"/>
    <property type="match status" value="1"/>
</dbReference>
<evidence type="ECO:0000259" key="12">
    <source>
        <dbReference type="PROSITE" id="PS50837"/>
    </source>
</evidence>
<dbReference type="InterPro" id="IPR041075">
    <property type="entry name" value="NOD1/2_WH"/>
</dbReference>
<comment type="subcellular location">
    <subcellularLocation>
        <location evidence="1">Cytoplasm</location>
    </subcellularLocation>
</comment>
<dbReference type="InterPro" id="IPR041267">
    <property type="entry name" value="NLRP_HD2"/>
</dbReference>
<dbReference type="InterPro" id="IPR027417">
    <property type="entry name" value="P-loop_NTPase"/>
</dbReference>
<evidence type="ECO:0000313" key="13">
    <source>
        <dbReference type="Proteomes" id="UP000504628"/>
    </source>
</evidence>
<dbReference type="PROSITE" id="PS50824">
    <property type="entry name" value="DAPIN"/>
    <property type="match status" value="1"/>
</dbReference>
<dbReference type="GO" id="GO:0045087">
    <property type="term" value="P:innate immune response"/>
    <property type="evidence" value="ECO:0007669"/>
    <property type="project" value="UniProtKB-KW"/>
</dbReference>
<dbReference type="InterPro" id="IPR032675">
    <property type="entry name" value="LRR_dom_sf"/>
</dbReference>
<dbReference type="GO" id="GO:0050727">
    <property type="term" value="P:regulation of inflammatory response"/>
    <property type="evidence" value="ECO:0007669"/>
    <property type="project" value="TreeGrafter"/>
</dbReference>
<dbReference type="InParanoid" id="A0A6J2MZU4"/>
<evidence type="ECO:0000256" key="4">
    <source>
        <dbReference type="ARBA" id="ARBA00022588"/>
    </source>
</evidence>
<evidence type="ECO:0000256" key="3">
    <source>
        <dbReference type="ARBA" id="ARBA00022490"/>
    </source>
</evidence>
<evidence type="ECO:0000256" key="2">
    <source>
        <dbReference type="ARBA" id="ARBA00008665"/>
    </source>
</evidence>
<dbReference type="InterPro" id="IPR050637">
    <property type="entry name" value="NLRP_innate_immun_reg"/>
</dbReference>
<dbReference type="SUPFAM" id="SSF52047">
    <property type="entry name" value="RNI-like"/>
    <property type="match status" value="1"/>
</dbReference>
<dbReference type="Gene3D" id="1.10.533.10">
    <property type="entry name" value="Death Domain, Fas"/>
    <property type="match status" value="1"/>
</dbReference>
<evidence type="ECO:0000256" key="6">
    <source>
        <dbReference type="ARBA" id="ARBA00022737"/>
    </source>
</evidence>
<dbReference type="SMART" id="SM00368">
    <property type="entry name" value="LRR_RI"/>
    <property type="match status" value="9"/>
</dbReference>
<dbReference type="PANTHER" id="PTHR45690:SF13">
    <property type="entry name" value="NACHT, LRR AND PYD DOMAINS-CONTAINING PROTEIN 9"/>
    <property type="match status" value="1"/>
</dbReference>
<keyword evidence="7" id="KW-0547">Nucleotide-binding</keyword>
<dbReference type="CTD" id="338321"/>
<proteinExistence type="inferred from homology"/>
<dbReference type="GO" id="GO:0061702">
    <property type="term" value="C:canonical inflammasome complex"/>
    <property type="evidence" value="ECO:0007669"/>
    <property type="project" value="TreeGrafter"/>
</dbReference>
<feature type="domain" description="NACHT" evidence="12">
    <location>
        <begin position="149"/>
        <end position="276"/>
    </location>
</feature>
<dbReference type="SMART" id="SM01289">
    <property type="entry name" value="PYRIN"/>
    <property type="match status" value="1"/>
</dbReference>
<keyword evidence="10" id="KW-0395">Inflammatory response</keyword>
<keyword evidence="8" id="KW-0067">ATP-binding</keyword>
<keyword evidence="3" id="KW-0963">Cytoplasm</keyword>
<keyword evidence="9" id="KW-0391">Immunity</keyword>
<comment type="similarity">
    <text evidence="2">Belongs to the NLRP family.</text>
</comment>
<evidence type="ECO:0000256" key="5">
    <source>
        <dbReference type="ARBA" id="ARBA00022614"/>
    </source>
</evidence>
<dbReference type="RefSeq" id="XP_028385106.1">
    <property type="nucleotide sequence ID" value="XM_028529305.2"/>
</dbReference>
<keyword evidence="4" id="KW-0399">Innate immunity</keyword>
<dbReference type="PANTHER" id="PTHR45690">
    <property type="entry name" value="NACHT, LRR AND PYD DOMAINS-CONTAINING PROTEIN 12"/>
    <property type="match status" value="1"/>
</dbReference>
<name>A0A6J2MZU4_9CHIR</name>
<dbReference type="InterPro" id="IPR001611">
    <property type="entry name" value="Leu-rich_rpt"/>
</dbReference>
<evidence type="ECO:0000256" key="9">
    <source>
        <dbReference type="ARBA" id="ARBA00022859"/>
    </source>
</evidence>
<evidence type="ECO:0000256" key="10">
    <source>
        <dbReference type="ARBA" id="ARBA00023198"/>
    </source>
</evidence>
<dbReference type="FunFam" id="1.10.533.10:FF:000056">
    <property type="entry name" value="NACHT, LRR and PYD domains-containing protein 14"/>
    <property type="match status" value="1"/>
</dbReference>
<dbReference type="FunCoup" id="A0A6J2MZU4">
    <property type="interactions" value="49"/>
</dbReference>
<dbReference type="Pfam" id="PF02758">
    <property type="entry name" value="PYRIN"/>
    <property type="match status" value="1"/>
</dbReference>
<evidence type="ECO:0000259" key="11">
    <source>
        <dbReference type="PROSITE" id="PS50824"/>
    </source>
</evidence>